<dbReference type="EMBL" id="JBFOLJ010000002">
    <property type="protein sequence ID" value="KAL2554326.1"/>
    <property type="molecule type" value="Genomic_DNA"/>
</dbReference>
<evidence type="ECO:0000313" key="1">
    <source>
        <dbReference type="EMBL" id="KAL2554326.1"/>
    </source>
</evidence>
<organism evidence="1 2">
    <name type="scientific">Forsythia ovata</name>
    <dbReference type="NCBI Taxonomy" id="205694"/>
    <lineage>
        <taxon>Eukaryota</taxon>
        <taxon>Viridiplantae</taxon>
        <taxon>Streptophyta</taxon>
        <taxon>Embryophyta</taxon>
        <taxon>Tracheophyta</taxon>
        <taxon>Spermatophyta</taxon>
        <taxon>Magnoliopsida</taxon>
        <taxon>eudicotyledons</taxon>
        <taxon>Gunneridae</taxon>
        <taxon>Pentapetalae</taxon>
        <taxon>asterids</taxon>
        <taxon>lamiids</taxon>
        <taxon>Lamiales</taxon>
        <taxon>Oleaceae</taxon>
        <taxon>Forsythieae</taxon>
        <taxon>Forsythia</taxon>
    </lineage>
</organism>
<protein>
    <submittedName>
        <fullName evidence="1">Uncharacterized protein</fullName>
    </submittedName>
</protein>
<dbReference type="Proteomes" id="UP001604277">
    <property type="component" value="Unassembled WGS sequence"/>
</dbReference>
<comment type="caution">
    <text evidence="1">The sequence shown here is derived from an EMBL/GenBank/DDBJ whole genome shotgun (WGS) entry which is preliminary data.</text>
</comment>
<dbReference type="AlphaFoldDB" id="A0ABD1WX83"/>
<name>A0ABD1WX83_9LAMI</name>
<keyword evidence="2" id="KW-1185">Reference proteome</keyword>
<accession>A0ABD1WX83</accession>
<reference evidence="2" key="1">
    <citation type="submission" date="2024-07" db="EMBL/GenBank/DDBJ databases">
        <title>Two chromosome-level genome assemblies of Korean endemic species Abeliophyllum distichum and Forsythia ovata (Oleaceae).</title>
        <authorList>
            <person name="Jang H."/>
        </authorList>
    </citation>
    <scope>NUCLEOTIDE SEQUENCE [LARGE SCALE GENOMIC DNA]</scope>
</reference>
<gene>
    <name evidence="1" type="ORF">Fot_07945</name>
</gene>
<evidence type="ECO:0000313" key="2">
    <source>
        <dbReference type="Proteomes" id="UP001604277"/>
    </source>
</evidence>
<sequence length="105" mass="12113">MIRLFHGRGLLTKDGNTLYDYGNVDYIDNCYASYFSTMVLDRVINVMKIPLPMGYAYRMSRLNLTCGLMRLAIDQHVAEMLQDIGSTRRTVEMYLIPPVVPQYLP</sequence>
<proteinExistence type="predicted"/>